<gene>
    <name evidence="1" type="ORF">L6452_02052</name>
</gene>
<evidence type="ECO:0000313" key="2">
    <source>
        <dbReference type="Proteomes" id="UP001055879"/>
    </source>
</evidence>
<name>A0ACB9FHS6_ARCLA</name>
<dbReference type="EMBL" id="CM042047">
    <property type="protein sequence ID" value="KAI3770904.1"/>
    <property type="molecule type" value="Genomic_DNA"/>
</dbReference>
<reference evidence="2" key="1">
    <citation type="journal article" date="2022" name="Mol. Ecol. Resour.">
        <title>The genomes of chicory, endive, great burdock and yacon provide insights into Asteraceae palaeo-polyploidization history and plant inulin production.</title>
        <authorList>
            <person name="Fan W."/>
            <person name="Wang S."/>
            <person name="Wang H."/>
            <person name="Wang A."/>
            <person name="Jiang F."/>
            <person name="Liu H."/>
            <person name="Zhao H."/>
            <person name="Xu D."/>
            <person name="Zhang Y."/>
        </authorList>
    </citation>
    <scope>NUCLEOTIDE SEQUENCE [LARGE SCALE GENOMIC DNA]</scope>
    <source>
        <strain evidence="2">cv. Niubang</strain>
    </source>
</reference>
<reference evidence="1 2" key="2">
    <citation type="journal article" date="2022" name="Mol. Ecol. Resour.">
        <title>The genomes of chicory, endive, great burdock and yacon provide insights into Asteraceae paleo-polyploidization history and plant inulin production.</title>
        <authorList>
            <person name="Fan W."/>
            <person name="Wang S."/>
            <person name="Wang H."/>
            <person name="Wang A."/>
            <person name="Jiang F."/>
            <person name="Liu H."/>
            <person name="Zhao H."/>
            <person name="Xu D."/>
            <person name="Zhang Y."/>
        </authorList>
    </citation>
    <scope>NUCLEOTIDE SEQUENCE [LARGE SCALE GENOMIC DNA]</scope>
    <source>
        <strain evidence="2">cv. Niubang</strain>
    </source>
</reference>
<comment type="caution">
    <text evidence="1">The sequence shown here is derived from an EMBL/GenBank/DDBJ whole genome shotgun (WGS) entry which is preliminary data.</text>
</comment>
<keyword evidence="2" id="KW-1185">Reference proteome</keyword>
<sequence>MNWSLTTITLFNFNPIDHLQYKRLRNFLRIRIHVSFLFLHTLLQRLLYSPFLTPSSHRRCDSFPPTTNSVIEISHTLQSITYRSALAMAIPSRQLFIDGEWKEPIKKNRIPVINPATEQIIGDIPAATTEDVDVAVEVARKALKRNGGKEWASASGAHRAKSDVENNLD</sequence>
<proteinExistence type="predicted"/>
<organism evidence="1 2">
    <name type="scientific">Arctium lappa</name>
    <name type="common">Greater burdock</name>
    <name type="synonym">Lappa major</name>
    <dbReference type="NCBI Taxonomy" id="4217"/>
    <lineage>
        <taxon>Eukaryota</taxon>
        <taxon>Viridiplantae</taxon>
        <taxon>Streptophyta</taxon>
        <taxon>Embryophyta</taxon>
        <taxon>Tracheophyta</taxon>
        <taxon>Spermatophyta</taxon>
        <taxon>Magnoliopsida</taxon>
        <taxon>eudicotyledons</taxon>
        <taxon>Gunneridae</taxon>
        <taxon>Pentapetalae</taxon>
        <taxon>asterids</taxon>
        <taxon>campanulids</taxon>
        <taxon>Asterales</taxon>
        <taxon>Asteraceae</taxon>
        <taxon>Carduoideae</taxon>
        <taxon>Cardueae</taxon>
        <taxon>Arctiinae</taxon>
        <taxon>Arctium</taxon>
    </lineage>
</organism>
<accession>A0ACB9FHS6</accession>
<protein>
    <submittedName>
        <fullName evidence="1">Uncharacterized protein</fullName>
    </submittedName>
</protein>
<evidence type="ECO:0000313" key="1">
    <source>
        <dbReference type="EMBL" id="KAI3770904.1"/>
    </source>
</evidence>
<dbReference type="Proteomes" id="UP001055879">
    <property type="component" value="Linkage Group LG01"/>
</dbReference>